<evidence type="ECO:0000256" key="2">
    <source>
        <dbReference type="ARBA" id="ARBA00022729"/>
    </source>
</evidence>
<proteinExistence type="predicted"/>
<dbReference type="GO" id="GO:0005912">
    <property type="term" value="C:adherens junction"/>
    <property type="evidence" value="ECO:0007669"/>
    <property type="project" value="TreeGrafter"/>
</dbReference>
<reference evidence="8" key="2">
    <citation type="submission" date="2025-09" db="UniProtKB">
        <authorList>
            <consortium name="Ensembl"/>
        </authorList>
    </citation>
    <scope>IDENTIFICATION</scope>
</reference>
<dbReference type="InterPro" id="IPR003597">
    <property type="entry name" value="Ig_C1-set"/>
</dbReference>
<evidence type="ECO:0000256" key="6">
    <source>
        <dbReference type="ARBA" id="ARBA00023180"/>
    </source>
</evidence>
<protein>
    <recommendedName>
        <fullName evidence="7">Ig-like domain-containing protein</fullName>
    </recommendedName>
</protein>
<feature type="domain" description="Ig-like" evidence="7">
    <location>
        <begin position="13"/>
        <end position="139"/>
    </location>
</feature>
<dbReference type="GO" id="GO:0007157">
    <property type="term" value="P:heterophilic cell-cell adhesion via plasma membrane cell adhesion molecules"/>
    <property type="evidence" value="ECO:0007669"/>
    <property type="project" value="TreeGrafter"/>
</dbReference>
<dbReference type="InterPro" id="IPR013106">
    <property type="entry name" value="Ig_V-set"/>
</dbReference>
<organism evidence="8 9">
    <name type="scientific">Salvator merianae</name>
    <name type="common">Argentine black and white tegu</name>
    <name type="synonym">Tupinambis merianae</name>
    <dbReference type="NCBI Taxonomy" id="96440"/>
    <lineage>
        <taxon>Eukaryota</taxon>
        <taxon>Metazoa</taxon>
        <taxon>Chordata</taxon>
        <taxon>Craniata</taxon>
        <taxon>Vertebrata</taxon>
        <taxon>Euteleostomi</taxon>
        <taxon>Lepidosauria</taxon>
        <taxon>Squamata</taxon>
        <taxon>Bifurcata</taxon>
        <taxon>Unidentata</taxon>
        <taxon>Episquamata</taxon>
        <taxon>Laterata</taxon>
        <taxon>Teiioidea</taxon>
        <taxon>Teiidae</taxon>
        <taxon>Salvator</taxon>
    </lineage>
</organism>
<keyword evidence="2" id="KW-0732">Signal</keyword>
<reference evidence="8" key="1">
    <citation type="submission" date="2025-08" db="UniProtKB">
        <authorList>
            <consortium name="Ensembl"/>
        </authorList>
    </citation>
    <scope>IDENTIFICATION</scope>
</reference>
<dbReference type="Gene3D" id="2.60.40.10">
    <property type="entry name" value="Immunoglobulins"/>
    <property type="match status" value="2"/>
</dbReference>
<dbReference type="SUPFAM" id="SSF48726">
    <property type="entry name" value="Immunoglobulin"/>
    <property type="match status" value="2"/>
</dbReference>
<evidence type="ECO:0000313" key="8">
    <source>
        <dbReference type="Ensembl" id="ENSSMRP00000019161.1"/>
    </source>
</evidence>
<dbReference type="GO" id="GO:0007156">
    <property type="term" value="P:homophilic cell adhesion via plasma membrane adhesion molecules"/>
    <property type="evidence" value="ECO:0007669"/>
    <property type="project" value="TreeGrafter"/>
</dbReference>
<accession>A0A8D0C825</accession>
<keyword evidence="3" id="KW-0677">Repeat</keyword>
<name>A0A8D0C825_SALMN</name>
<keyword evidence="5" id="KW-1015">Disulfide bond</keyword>
<dbReference type="GeneTree" id="ENSGT00940000163348"/>
<dbReference type="InterPro" id="IPR036179">
    <property type="entry name" value="Ig-like_dom_sf"/>
</dbReference>
<dbReference type="Pfam" id="PF07654">
    <property type="entry name" value="C1-set"/>
    <property type="match status" value="1"/>
</dbReference>
<dbReference type="InterPro" id="IPR007110">
    <property type="entry name" value="Ig-like_dom"/>
</dbReference>
<dbReference type="PANTHER" id="PTHR23277">
    <property type="entry name" value="NECTIN-RELATED"/>
    <property type="match status" value="1"/>
</dbReference>
<dbReference type="Ensembl" id="ENSSMRT00000022467.1">
    <property type="protein sequence ID" value="ENSSMRP00000019161.1"/>
    <property type="gene ID" value="ENSSMRG00000014929.1"/>
</dbReference>
<feature type="domain" description="Ig-like" evidence="7">
    <location>
        <begin position="144"/>
        <end position="250"/>
    </location>
</feature>
<dbReference type="SMART" id="SM00409">
    <property type="entry name" value="IG"/>
    <property type="match status" value="2"/>
</dbReference>
<evidence type="ECO:0000313" key="9">
    <source>
        <dbReference type="Proteomes" id="UP000694421"/>
    </source>
</evidence>
<dbReference type="GO" id="GO:0016020">
    <property type="term" value="C:membrane"/>
    <property type="evidence" value="ECO:0007669"/>
    <property type="project" value="UniProtKB-SubCell"/>
</dbReference>
<dbReference type="SMART" id="SM00407">
    <property type="entry name" value="IGc1"/>
    <property type="match status" value="1"/>
</dbReference>
<dbReference type="InterPro" id="IPR013783">
    <property type="entry name" value="Ig-like_fold"/>
</dbReference>
<evidence type="ECO:0000256" key="1">
    <source>
        <dbReference type="ARBA" id="ARBA00004370"/>
    </source>
</evidence>
<evidence type="ECO:0000256" key="3">
    <source>
        <dbReference type="ARBA" id="ARBA00022737"/>
    </source>
</evidence>
<dbReference type="Proteomes" id="UP000694421">
    <property type="component" value="Unplaced"/>
</dbReference>
<dbReference type="AlphaFoldDB" id="A0A8D0C825"/>
<evidence type="ECO:0000256" key="4">
    <source>
        <dbReference type="ARBA" id="ARBA00023136"/>
    </source>
</evidence>
<dbReference type="OMA" id="RYHINTQ"/>
<dbReference type="CDD" id="cd00098">
    <property type="entry name" value="IgC1"/>
    <property type="match status" value="1"/>
</dbReference>
<dbReference type="PANTHER" id="PTHR23277:SF108">
    <property type="entry name" value="FASCICLIN-3"/>
    <property type="match status" value="1"/>
</dbReference>
<dbReference type="PROSITE" id="PS50835">
    <property type="entry name" value="IG_LIKE"/>
    <property type="match status" value="2"/>
</dbReference>
<keyword evidence="9" id="KW-1185">Reference proteome</keyword>
<comment type="subcellular location">
    <subcellularLocation>
        <location evidence="1">Membrane</location>
    </subcellularLocation>
</comment>
<sequence length="285" mass="31158">PKTAVVTGSGPHPLLIATTAGEVKRSLTVVTKKKVIAFLAGDVLIPCNISGYGTPDLDTTKTAVEWYQKTAEDVTERVLFSLISEEQTAHRNGTRMNVDDLRKGNATLFLPEIRHNEGGTYRCVVIVTPTQAEATTTVEIIAQPVVTLSPKEVTIQKGQETTLTCAVKKFYPGSIDIYWEKNSEHTQHQHVSAADICTESSVQNSDGTFNVTSKVRHQSSSENERLIYSCIIKHKSFTTPSVLNATVTVTACADFLLKIRLCFAALRCYSVLKTSPLLCISKGPK</sequence>
<evidence type="ECO:0000256" key="5">
    <source>
        <dbReference type="ARBA" id="ARBA00023157"/>
    </source>
</evidence>
<dbReference type="InterPro" id="IPR051427">
    <property type="entry name" value="Nectin/Nectin-like"/>
</dbReference>
<keyword evidence="4" id="KW-0472">Membrane</keyword>
<evidence type="ECO:0000259" key="7">
    <source>
        <dbReference type="PROSITE" id="PS50835"/>
    </source>
</evidence>
<keyword evidence="6" id="KW-0325">Glycoprotein</keyword>
<dbReference type="Pfam" id="PF07686">
    <property type="entry name" value="V-set"/>
    <property type="match status" value="1"/>
</dbReference>
<dbReference type="InterPro" id="IPR003599">
    <property type="entry name" value="Ig_sub"/>
</dbReference>